<keyword evidence="2" id="KW-0808">Transferase</keyword>
<evidence type="ECO:0000259" key="1">
    <source>
        <dbReference type="SMART" id="SM00382"/>
    </source>
</evidence>
<dbReference type="AlphaFoldDB" id="A0A2M8KRV6"/>
<dbReference type="Gene3D" id="3.40.50.300">
    <property type="entry name" value="P-loop containing nucleotide triphosphate hydrolases"/>
    <property type="match status" value="1"/>
</dbReference>
<dbReference type="SUPFAM" id="SSF52540">
    <property type="entry name" value="P-loop containing nucleoside triphosphate hydrolases"/>
    <property type="match status" value="1"/>
</dbReference>
<evidence type="ECO:0000313" key="2">
    <source>
        <dbReference type="EMBL" id="PJE62646.1"/>
    </source>
</evidence>
<dbReference type="Proteomes" id="UP000229554">
    <property type="component" value="Unassembled WGS sequence"/>
</dbReference>
<dbReference type="CDD" id="cd00009">
    <property type="entry name" value="AAA"/>
    <property type="match status" value="1"/>
</dbReference>
<dbReference type="InterPro" id="IPR027417">
    <property type="entry name" value="P-loop_NTPase"/>
</dbReference>
<comment type="caution">
    <text evidence="2">The sequence shown here is derived from an EMBL/GenBank/DDBJ whole genome shotgun (WGS) entry which is preliminary data.</text>
</comment>
<dbReference type="PANTHER" id="PTHR11669:SF0">
    <property type="entry name" value="PROTEIN STICHEL-LIKE 2"/>
    <property type="match status" value="1"/>
</dbReference>
<dbReference type="InterPro" id="IPR050238">
    <property type="entry name" value="DNA_Rep/Repair_Clamp_Loader"/>
</dbReference>
<feature type="domain" description="AAA+ ATPase" evidence="1">
    <location>
        <begin position="33"/>
        <end position="161"/>
    </location>
</feature>
<name>A0A2M8KRV6_9BACT</name>
<reference evidence="3" key="1">
    <citation type="submission" date="2017-09" db="EMBL/GenBank/DDBJ databases">
        <title>Depth-based differentiation of microbial function through sediment-hosted aquifers and enrichment of novel symbionts in the deep terrestrial subsurface.</title>
        <authorList>
            <person name="Probst A.J."/>
            <person name="Ladd B."/>
            <person name="Jarett J.K."/>
            <person name="Geller-Mcgrath D.E."/>
            <person name="Sieber C.M.K."/>
            <person name="Emerson J.B."/>
            <person name="Anantharaman K."/>
            <person name="Thomas B.C."/>
            <person name="Malmstrom R."/>
            <person name="Stieglmeier M."/>
            <person name="Klingl A."/>
            <person name="Woyke T."/>
            <person name="Ryan C.M."/>
            <person name="Banfield J.F."/>
        </authorList>
    </citation>
    <scope>NUCLEOTIDE SEQUENCE [LARGE SCALE GENOMIC DNA]</scope>
</reference>
<dbReference type="GO" id="GO:0006261">
    <property type="term" value="P:DNA-templated DNA replication"/>
    <property type="evidence" value="ECO:0007669"/>
    <property type="project" value="TreeGrafter"/>
</dbReference>
<sequence>MYYRTYRPQTISEIDNLDRQKLFRDMLKNPSHLPHAFLFVGPRGTGKTSSARILAKIINCENTVYGEKKGIEPCNTCGTCRAITAGRFLDVHELDAASNRGVDDIRALRENVRFAPSEGRYKVYIIDEVHMLTKEAFNALLKTLEEPPKNVVFILATTEAD</sequence>
<protein>
    <submittedName>
        <fullName evidence="2">DNA polymerase III subunit gamma/tau</fullName>
        <ecNumber evidence="2">2.7.7.7</ecNumber>
    </submittedName>
</protein>
<proteinExistence type="predicted"/>
<feature type="non-terminal residue" evidence="2">
    <location>
        <position position="161"/>
    </location>
</feature>
<gene>
    <name evidence="2" type="ORF">COU88_03900</name>
</gene>
<evidence type="ECO:0000313" key="3">
    <source>
        <dbReference type="Proteomes" id="UP000229554"/>
    </source>
</evidence>
<dbReference type="PANTHER" id="PTHR11669">
    <property type="entry name" value="REPLICATION FACTOR C / DNA POLYMERASE III GAMMA-TAU SUBUNIT"/>
    <property type="match status" value="1"/>
</dbReference>
<dbReference type="EC" id="2.7.7.7" evidence="2"/>
<organism evidence="2 3">
    <name type="scientific">Candidatus Roizmanbacteria bacterium CG10_big_fil_rev_8_21_14_0_10_39_6</name>
    <dbReference type="NCBI Taxonomy" id="1974853"/>
    <lineage>
        <taxon>Bacteria</taxon>
        <taxon>Candidatus Roizmaniibacteriota</taxon>
    </lineage>
</organism>
<dbReference type="GO" id="GO:0003887">
    <property type="term" value="F:DNA-directed DNA polymerase activity"/>
    <property type="evidence" value="ECO:0007669"/>
    <property type="project" value="UniProtKB-EC"/>
</dbReference>
<dbReference type="InterPro" id="IPR003593">
    <property type="entry name" value="AAA+_ATPase"/>
</dbReference>
<accession>A0A2M8KRV6</accession>
<dbReference type="SMART" id="SM00382">
    <property type="entry name" value="AAA"/>
    <property type="match status" value="1"/>
</dbReference>
<dbReference type="Pfam" id="PF13177">
    <property type="entry name" value="DNA_pol3_delta2"/>
    <property type="match status" value="1"/>
</dbReference>
<keyword evidence="2" id="KW-0548">Nucleotidyltransferase</keyword>
<dbReference type="EMBL" id="PFED01000156">
    <property type="protein sequence ID" value="PJE62646.1"/>
    <property type="molecule type" value="Genomic_DNA"/>
</dbReference>